<evidence type="ECO:0000313" key="3">
    <source>
        <dbReference type="EMBL" id="SLN44397.1"/>
    </source>
</evidence>
<dbReference type="InterPro" id="IPR026464">
    <property type="entry name" value="NosD_copper_fam"/>
</dbReference>
<feature type="chain" id="PRO_5012147615" evidence="1">
    <location>
        <begin position="22"/>
        <end position="423"/>
    </location>
</feature>
<organism evidence="3 4">
    <name type="scientific">Roseovarius litorisediminis</name>
    <dbReference type="NCBI Taxonomy" id="1312363"/>
    <lineage>
        <taxon>Bacteria</taxon>
        <taxon>Pseudomonadati</taxon>
        <taxon>Pseudomonadota</taxon>
        <taxon>Alphaproteobacteria</taxon>
        <taxon>Rhodobacterales</taxon>
        <taxon>Roseobacteraceae</taxon>
        <taxon>Roseovarius</taxon>
    </lineage>
</organism>
<accession>A0A1Y5SNU4</accession>
<evidence type="ECO:0000256" key="1">
    <source>
        <dbReference type="SAM" id="SignalP"/>
    </source>
</evidence>
<dbReference type="SUPFAM" id="SSF51126">
    <property type="entry name" value="Pectin lyase-like"/>
    <property type="match status" value="1"/>
</dbReference>
<dbReference type="InterPro" id="IPR012334">
    <property type="entry name" value="Pectin_lyas_fold"/>
</dbReference>
<protein>
    <submittedName>
        <fullName evidence="3">Periplasmic copper-binding protein (NosD)</fullName>
    </submittedName>
</protein>
<dbReference type="RefSeq" id="WP_085892471.1">
    <property type="nucleotide sequence ID" value="NZ_FWFL01000005.1"/>
</dbReference>
<feature type="domain" description="Carbohydrate-binding/sugar hydrolysis" evidence="2">
    <location>
        <begin position="40"/>
        <end position="188"/>
    </location>
</feature>
<dbReference type="AlphaFoldDB" id="A0A1Y5SNU4"/>
<keyword evidence="4" id="KW-1185">Reference proteome</keyword>
<dbReference type="InterPro" id="IPR006633">
    <property type="entry name" value="Carb-bd_sugar_hydrolysis-dom"/>
</dbReference>
<reference evidence="3 4" key="1">
    <citation type="submission" date="2017-03" db="EMBL/GenBank/DDBJ databases">
        <authorList>
            <person name="Afonso C.L."/>
            <person name="Miller P.J."/>
            <person name="Scott M.A."/>
            <person name="Spackman E."/>
            <person name="Goraichik I."/>
            <person name="Dimitrov K.M."/>
            <person name="Suarez D.L."/>
            <person name="Swayne D.E."/>
        </authorList>
    </citation>
    <scope>NUCLEOTIDE SEQUENCE [LARGE SCALE GENOMIC DNA]</scope>
    <source>
        <strain evidence="3 4">CECT 8287</strain>
    </source>
</reference>
<sequence length="423" mass="45828">MQRLGHILLALCLILPGAARAGISDVPAGAGALEHAIESARAGDTLRLGPGRHQGSIEITRPLTIDCAEGAVIDGMGQGSALIVTAPDVEITGCTILGSGSDHENIDSGIRLLKGAEGARVIDNHLIGNLYGVDIHGAHNALVAGNVIEGRQDHRMNERGNGVYVWNAPGSDVIGNDIRWGRDGVFVNTSHSNAFRGNRFRDLRFAIHYMYANKSEVTGNLSIGNHLGYALMYSKGVKIENNVSIDDDQHGIMLNYTNSSTIRGNLVRGGKDRCLFIYNAHKNAITSNRFERCMTGIHFTAGSERNQITDNSFVGNRTQVKYVGTSWVDWSQDGSGNYWSDFAAYDLDGNGVADTPYRPNDSMDHIIWTQPAAKLLMGAPAVQLVKWAQSTFPALLPGGVVDMHPLMRPVDIPVPEWEARYDG</sequence>
<keyword evidence="1" id="KW-0732">Signal</keyword>
<gene>
    <name evidence="3" type="ORF">PEL8287_02253</name>
</gene>
<feature type="signal peptide" evidence="1">
    <location>
        <begin position="1"/>
        <end position="21"/>
    </location>
</feature>
<dbReference type="OrthoDB" id="9767990at2"/>
<dbReference type="EMBL" id="FWFL01000005">
    <property type="protein sequence ID" value="SLN44397.1"/>
    <property type="molecule type" value="Genomic_DNA"/>
</dbReference>
<dbReference type="NCBIfam" id="TIGR04247">
    <property type="entry name" value="NosD_copper_fam"/>
    <property type="match status" value="1"/>
</dbReference>
<dbReference type="Gene3D" id="2.160.20.10">
    <property type="entry name" value="Single-stranded right-handed beta-helix, Pectin lyase-like"/>
    <property type="match status" value="2"/>
</dbReference>
<dbReference type="InterPro" id="IPR006626">
    <property type="entry name" value="PbH1"/>
</dbReference>
<dbReference type="Proteomes" id="UP000193827">
    <property type="component" value="Unassembled WGS sequence"/>
</dbReference>
<evidence type="ECO:0000313" key="4">
    <source>
        <dbReference type="Proteomes" id="UP000193827"/>
    </source>
</evidence>
<dbReference type="SMART" id="SM00710">
    <property type="entry name" value="PbH1"/>
    <property type="match status" value="10"/>
</dbReference>
<dbReference type="InterPro" id="IPR007742">
    <property type="entry name" value="NosD_dom"/>
</dbReference>
<name>A0A1Y5SNU4_9RHOB</name>
<dbReference type="InterPro" id="IPR011050">
    <property type="entry name" value="Pectin_lyase_fold/virulence"/>
</dbReference>
<evidence type="ECO:0000259" key="2">
    <source>
        <dbReference type="SMART" id="SM00722"/>
    </source>
</evidence>
<proteinExistence type="predicted"/>
<feature type="domain" description="Carbohydrate-binding/sugar hydrolysis" evidence="2">
    <location>
        <begin position="194"/>
        <end position="355"/>
    </location>
</feature>
<dbReference type="Pfam" id="PF05048">
    <property type="entry name" value="NosD"/>
    <property type="match status" value="1"/>
</dbReference>
<dbReference type="SMART" id="SM00722">
    <property type="entry name" value="CASH"/>
    <property type="match status" value="2"/>
</dbReference>